<dbReference type="Proteomes" id="UP000250369">
    <property type="component" value="Unassembled WGS sequence"/>
</dbReference>
<proteinExistence type="predicted"/>
<organism evidence="1 2">
    <name type="scientific">Paenibacillus contaminans</name>
    <dbReference type="NCBI Taxonomy" id="450362"/>
    <lineage>
        <taxon>Bacteria</taxon>
        <taxon>Bacillati</taxon>
        <taxon>Bacillota</taxon>
        <taxon>Bacilli</taxon>
        <taxon>Bacillales</taxon>
        <taxon>Paenibacillaceae</taxon>
        <taxon>Paenibacillus</taxon>
    </lineage>
</organism>
<evidence type="ECO:0000313" key="1">
    <source>
        <dbReference type="EMBL" id="RAV08032.1"/>
    </source>
</evidence>
<name>A0A329LLX4_9BACL</name>
<dbReference type="AlphaFoldDB" id="A0A329LLX4"/>
<protein>
    <submittedName>
        <fullName evidence="1">Uncharacterized protein</fullName>
    </submittedName>
</protein>
<accession>A0A329LLX4</accession>
<keyword evidence="2" id="KW-1185">Reference proteome</keyword>
<comment type="caution">
    <text evidence="1">The sequence shown here is derived from an EMBL/GenBank/DDBJ whole genome shotgun (WGS) entry which is preliminary data.</text>
</comment>
<reference evidence="1 2" key="1">
    <citation type="journal article" date="2009" name="Int. J. Syst. Evol. Microbiol.">
        <title>Paenibacillus contaminans sp. nov., isolated from a contaminated laboratory plate.</title>
        <authorList>
            <person name="Chou J.H."/>
            <person name="Lee J.H."/>
            <person name="Lin M.C."/>
            <person name="Chang P.S."/>
            <person name="Arun A.B."/>
            <person name="Young C.C."/>
            <person name="Chen W.M."/>
        </authorList>
    </citation>
    <scope>NUCLEOTIDE SEQUENCE [LARGE SCALE GENOMIC DNA]</scope>
    <source>
        <strain evidence="1 2">CKOBP-6</strain>
    </source>
</reference>
<evidence type="ECO:0000313" key="2">
    <source>
        <dbReference type="Proteomes" id="UP000250369"/>
    </source>
</evidence>
<dbReference type="EMBL" id="QMFB01000066">
    <property type="protein sequence ID" value="RAV08032.1"/>
    <property type="molecule type" value="Genomic_DNA"/>
</dbReference>
<sequence>MKKSYCPLLRGMAFFALRSENSANAWYGCVYGRGLAAAVSFAAENRLFLTGGVRQAVIYALFK</sequence>
<gene>
    <name evidence="1" type="ORF">DQG23_41495</name>
</gene>